<accession>A0A2J6Q0Y0</accession>
<reference evidence="2 3" key="1">
    <citation type="submission" date="2016-05" db="EMBL/GenBank/DDBJ databases">
        <title>A degradative enzymes factory behind the ericoid mycorrhizal symbiosis.</title>
        <authorList>
            <consortium name="DOE Joint Genome Institute"/>
            <person name="Martino E."/>
            <person name="Morin E."/>
            <person name="Grelet G."/>
            <person name="Kuo A."/>
            <person name="Kohler A."/>
            <person name="Daghino S."/>
            <person name="Barry K."/>
            <person name="Choi C."/>
            <person name="Cichocki N."/>
            <person name="Clum A."/>
            <person name="Copeland A."/>
            <person name="Hainaut M."/>
            <person name="Haridas S."/>
            <person name="Labutti K."/>
            <person name="Lindquist E."/>
            <person name="Lipzen A."/>
            <person name="Khouja H.-R."/>
            <person name="Murat C."/>
            <person name="Ohm R."/>
            <person name="Olson A."/>
            <person name="Spatafora J."/>
            <person name="Veneault-Fourrey C."/>
            <person name="Henrissat B."/>
            <person name="Grigoriev I."/>
            <person name="Martin F."/>
            <person name="Perotto S."/>
        </authorList>
    </citation>
    <scope>NUCLEOTIDE SEQUENCE [LARGE SCALE GENOMIC DNA]</scope>
    <source>
        <strain evidence="2 3">UAMH 7357</strain>
    </source>
</reference>
<feature type="region of interest" description="Disordered" evidence="1">
    <location>
        <begin position="1"/>
        <end position="20"/>
    </location>
</feature>
<proteinExistence type="predicted"/>
<protein>
    <submittedName>
        <fullName evidence="2">Uncharacterized protein</fullName>
    </submittedName>
</protein>
<gene>
    <name evidence="2" type="ORF">NA56DRAFT_190888</name>
</gene>
<feature type="compositionally biased region" description="Polar residues" evidence="1">
    <location>
        <begin position="49"/>
        <end position="67"/>
    </location>
</feature>
<evidence type="ECO:0000256" key="1">
    <source>
        <dbReference type="SAM" id="MobiDB-lite"/>
    </source>
</evidence>
<name>A0A2J6Q0Y0_9HELO</name>
<feature type="region of interest" description="Disordered" evidence="1">
    <location>
        <begin position="49"/>
        <end position="93"/>
    </location>
</feature>
<sequence length="93" mass="10121">MPMRWYKASSLPEAGRCNSSSKPTLRTIVVVESAWEFTSSSSFISILDPTSASDSIDSSRAFPSSERSLADSFPSNPLPISIPKYSLSSSLER</sequence>
<evidence type="ECO:0000313" key="3">
    <source>
        <dbReference type="Proteomes" id="UP000235672"/>
    </source>
</evidence>
<dbReference type="AlphaFoldDB" id="A0A2J6Q0Y0"/>
<dbReference type="EMBL" id="KZ613487">
    <property type="protein sequence ID" value="PMD19933.1"/>
    <property type="molecule type" value="Genomic_DNA"/>
</dbReference>
<evidence type="ECO:0000313" key="2">
    <source>
        <dbReference type="EMBL" id="PMD19933.1"/>
    </source>
</evidence>
<keyword evidence="3" id="KW-1185">Reference proteome</keyword>
<organism evidence="2 3">
    <name type="scientific">Hyaloscypha hepaticicola</name>
    <dbReference type="NCBI Taxonomy" id="2082293"/>
    <lineage>
        <taxon>Eukaryota</taxon>
        <taxon>Fungi</taxon>
        <taxon>Dikarya</taxon>
        <taxon>Ascomycota</taxon>
        <taxon>Pezizomycotina</taxon>
        <taxon>Leotiomycetes</taxon>
        <taxon>Helotiales</taxon>
        <taxon>Hyaloscyphaceae</taxon>
        <taxon>Hyaloscypha</taxon>
    </lineage>
</organism>
<dbReference type="Proteomes" id="UP000235672">
    <property type="component" value="Unassembled WGS sequence"/>
</dbReference>